<comment type="caution">
    <text evidence="2">The sequence shown here is derived from an EMBL/GenBank/DDBJ whole genome shotgun (WGS) entry which is preliminary data.</text>
</comment>
<gene>
    <name evidence="2" type="ORF">EYF80_001848</name>
</gene>
<dbReference type="Proteomes" id="UP000314294">
    <property type="component" value="Unassembled WGS sequence"/>
</dbReference>
<evidence type="ECO:0000313" key="2">
    <source>
        <dbReference type="EMBL" id="TNN87884.1"/>
    </source>
</evidence>
<protein>
    <submittedName>
        <fullName evidence="2">Uncharacterized protein</fullName>
    </submittedName>
</protein>
<proteinExistence type="predicted"/>
<dbReference type="EMBL" id="SRLO01000008">
    <property type="protein sequence ID" value="TNN87884.1"/>
    <property type="molecule type" value="Genomic_DNA"/>
</dbReference>
<evidence type="ECO:0000313" key="3">
    <source>
        <dbReference type="Proteomes" id="UP000314294"/>
    </source>
</evidence>
<feature type="compositionally biased region" description="Polar residues" evidence="1">
    <location>
        <begin position="74"/>
        <end position="92"/>
    </location>
</feature>
<feature type="region of interest" description="Disordered" evidence="1">
    <location>
        <begin position="74"/>
        <end position="117"/>
    </location>
</feature>
<organism evidence="2 3">
    <name type="scientific">Liparis tanakae</name>
    <name type="common">Tanaka's snailfish</name>
    <dbReference type="NCBI Taxonomy" id="230148"/>
    <lineage>
        <taxon>Eukaryota</taxon>
        <taxon>Metazoa</taxon>
        <taxon>Chordata</taxon>
        <taxon>Craniata</taxon>
        <taxon>Vertebrata</taxon>
        <taxon>Euteleostomi</taxon>
        <taxon>Actinopterygii</taxon>
        <taxon>Neopterygii</taxon>
        <taxon>Teleostei</taxon>
        <taxon>Neoteleostei</taxon>
        <taxon>Acanthomorphata</taxon>
        <taxon>Eupercaria</taxon>
        <taxon>Perciformes</taxon>
        <taxon>Cottioidei</taxon>
        <taxon>Cottales</taxon>
        <taxon>Liparidae</taxon>
        <taxon>Liparis</taxon>
    </lineage>
</organism>
<keyword evidence="3" id="KW-1185">Reference proteome</keyword>
<name>A0A4Z2JDH0_9TELE</name>
<accession>A0A4Z2JDH0</accession>
<dbReference type="AlphaFoldDB" id="A0A4Z2JDH0"/>
<reference evidence="2 3" key="1">
    <citation type="submission" date="2019-03" db="EMBL/GenBank/DDBJ databases">
        <title>First draft genome of Liparis tanakae, snailfish: a comprehensive survey of snailfish specific genes.</title>
        <authorList>
            <person name="Kim W."/>
            <person name="Song I."/>
            <person name="Jeong J.-H."/>
            <person name="Kim D."/>
            <person name="Kim S."/>
            <person name="Ryu S."/>
            <person name="Song J.Y."/>
            <person name="Lee S.K."/>
        </authorList>
    </citation>
    <scope>NUCLEOTIDE SEQUENCE [LARGE SCALE GENOMIC DNA]</scope>
    <source>
        <tissue evidence="2">Muscle</tissue>
    </source>
</reference>
<sequence>MLEEQLKNHREVHQKQLRLLRLLRLSPSKQKRLEEAIVRKENFFTSSNIFYFMNSEVMLGCVCVFAAYTTQNETHNRGTVNPPGQSPPTTQGRPMPRTFLSDREHDTGPLHPCSPPNLSLPPSSIHHICPPVSITSSQWQLTQRKEKAKKRGEEYSRYHAEQCWPEDRPLSWALPLLAWSLQQTHPLLPGNNSPEAWGMDPGCGGI</sequence>
<evidence type="ECO:0000256" key="1">
    <source>
        <dbReference type="SAM" id="MobiDB-lite"/>
    </source>
</evidence>